<dbReference type="Gene3D" id="3.40.50.1860">
    <property type="match status" value="2"/>
</dbReference>
<dbReference type="STRING" id="1802363.A2682_01160"/>
<dbReference type="InterPro" id="IPR015942">
    <property type="entry name" value="Asp/Glu/hydantoin_racemase"/>
</dbReference>
<dbReference type="Proteomes" id="UP000178690">
    <property type="component" value="Unassembled WGS sequence"/>
</dbReference>
<accession>A0A1G2PLR8</accession>
<dbReference type="PANTHER" id="PTHR21198:SF2">
    <property type="entry name" value="GLUTAMATE RACEMASE"/>
    <property type="match status" value="1"/>
</dbReference>
<dbReference type="NCBIfam" id="TIGR00067">
    <property type="entry name" value="glut_race"/>
    <property type="match status" value="1"/>
</dbReference>
<dbReference type="AlphaFoldDB" id="A0A1G2PLR8"/>
<dbReference type="SUPFAM" id="SSF53681">
    <property type="entry name" value="Aspartate/glutamate racemase"/>
    <property type="match status" value="2"/>
</dbReference>
<dbReference type="GO" id="GO:0008360">
    <property type="term" value="P:regulation of cell shape"/>
    <property type="evidence" value="ECO:0007669"/>
    <property type="project" value="UniProtKB-KW"/>
</dbReference>
<feature type="binding site" evidence="7">
    <location>
        <begin position="184"/>
        <end position="185"/>
    </location>
    <ligand>
        <name>substrate</name>
    </ligand>
</feature>
<feature type="binding site" evidence="7">
    <location>
        <begin position="6"/>
        <end position="7"/>
    </location>
    <ligand>
        <name>substrate</name>
    </ligand>
</feature>
<comment type="catalytic activity">
    <reaction evidence="1 7">
        <text>L-glutamate = D-glutamate</text>
        <dbReference type="Rhea" id="RHEA:12813"/>
        <dbReference type="ChEBI" id="CHEBI:29985"/>
        <dbReference type="ChEBI" id="CHEBI:29986"/>
        <dbReference type="EC" id="5.1.1.3"/>
    </reaction>
</comment>
<evidence type="ECO:0000256" key="6">
    <source>
        <dbReference type="ARBA" id="ARBA00023316"/>
    </source>
</evidence>
<organism evidence="8 9">
    <name type="scientific">Terrybacteria sp. (strain RIFCSPHIGHO2_01_FULL_58_15)</name>
    <dbReference type="NCBI Taxonomy" id="1802363"/>
    <lineage>
        <taxon>Bacteria</taxon>
        <taxon>Candidatus Terryibacteriota</taxon>
    </lineage>
</organism>
<dbReference type="InterPro" id="IPR001920">
    <property type="entry name" value="Asp/Glu_race"/>
</dbReference>
<dbReference type="EMBL" id="MHST01000012">
    <property type="protein sequence ID" value="OHA49257.1"/>
    <property type="molecule type" value="Genomic_DNA"/>
</dbReference>
<dbReference type="FunFam" id="3.40.50.1860:FF:000001">
    <property type="entry name" value="Glutamate racemase"/>
    <property type="match status" value="1"/>
</dbReference>
<dbReference type="UniPathway" id="UPA00219"/>
<dbReference type="InterPro" id="IPR004391">
    <property type="entry name" value="Glu_race"/>
</dbReference>
<dbReference type="InterPro" id="IPR033134">
    <property type="entry name" value="Asp/Glu_racemase_AS_2"/>
</dbReference>
<sequence length="257" mass="28208">MVGIFDSGIGGLTVARAIYRQIPGTAFLYLGDTARLPYGTKSPSTIERYALHALAFLKRGGAMHPILACHTVSSIFLTRPRMRKEIAKMFDGGEIFEVVTPGIAAARRATRRGRIGVLGTAATIRSGVYPHALRGFHLTQVAASVLVPLAEEGWSKKAGILPLLNEVLKPFKRRRVDTVILACTHFPILKTRIRAILGPAIRLIDPGEELARMLAKRPVPFARGSRRFFATDIPGDFGKRASRFWGQRITAKLVNLT</sequence>
<dbReference type="EC" id="5.1.1.3" evidence="2 7"/>
<dbReference type="GO" id="GO:0008881">
    <property type="term" value="F:glutamate racemase activity"/>
    <property type="evidence" value="ECO:0007669"/>
    <property type="project" value="UniProtKB-UniRule"/>
</dbReference>
<dbReference type="PANTHER" id="PTHR21198">
    <property type="entry name" value="GLUTAMATE RACEMASE"/>
    <property type="match status" value="1"/>
</dbReference>
<keyword evidence="6 7" id="KW-0961">Cell wall biogenesis/degradation</keyword>
<keyword evidence="5 7" id="KW-0413">Isomerase</keyword>
<name>A0A1G2PLR8_TERXR</name>
<gene>
    <name evidence="7" type="primary">murI</name>
    <name evidence="8" type="ORF">A2682_01160</name>
</gene>
<keyword evidence="3 7" id="KW-0133">Cell shape</keyword>
<comment type="pathway">
    <text evidence="7">Cell wall biogenesis; peptidoglycan biosynthesis.</text>
</comment>
<feature type="active site" description="Proton donor/acceptor" evidence="7">
    <location>
        <position position="69"/>
    </location>
</feature>
<evidence type="ECO:0000256" key="3">
    <source>
        <dbReference type="ARBA" id="ARBA00022960"/>
    </source>
</evidence>
<keyword evidence="4 7" id="KW-0573">Peptidoglycan synthesis</keyword>
<dbReference type="HAMAP" id="MF_00258">
    <property type="entry name" value="Glu_racemase"/>
    <property type="match status" value="1"/>
</dbReference>
<reference evidence="8 9" key="1">
    <citation type="journal article" date="2016" name="Nat. Commun.">
        <title>Thousands of microbial genomes shed light on interconnected biogeochemical processes in an aquifer system.</title>
        <authorList>
            <person name="Anantharaman K."/>
            <person name="Brown C.T."/>
            <person name="Hug L.A."/>
            <person name="Sharon I."/>
            <person name="Castelle C.J."/>
            <person name="Probst A.J."/>
            <person name="Thomas B.C."/>
            <person name="Singh A."/>
            <person name="Wilkins M.J."/>
            <person name="Karaoz U."/>
            <person name="Brodie E.L."/>
            <person name="Williams K.H."/>
            <person name="Hubbard S.S."/>
            <person name="Banfield J.F."/>
        </authorList>
    </citation>
    <scope>NUCLEOTIDE SEQUENCE [LARGE SCALE GENOMIC DNA]</scope>
    <source>
        <strain evidence="9">RIFCSPHIGHO2_01_FULL_58_15</strain>
    </source>
</reference>
<dbReference type="Pfam" id="PF01177">
    <property type="entry name" value="Asp_Glu_race"/>
    <property type="match status" value="1"/>
</dbReference>
<comment type="function">
    <text evidence="7">Provides the (R)-glutamate required for cell wall biosynthesis.</text>
</comment>
<comment type="similarity">
    <text evidence="7">Belongs to the aspartate/glutamate racemases family.</text>
</comment>
<comment type="caution">
    <text evidence="8">The sequence shown here is derived from an EMBL/GenBank/DDBJ whole genome shotgun (WGS) entry which is preliminary data.</text>
</comment>
<comment type="caution">
    <text evidence="7">Lacks conserved residue(s) required for the propagation of feature annotation.</text>
</comment>
<evidence type="ECO:0000256" key="2">
    <source>
        <dbReference type="ARBA" id="ARBA00013090"/>
    </source>
</evidence>
<evidence type="ECO:0000313" key="8">
    <source>
        <dbReference type="EMBL" id="OHA49257.1"/>
    </source>
</evidence>
<dbReference type="GO" id="GO:0071555">
    <property type="term" value="P:cell wall organization"/>
    <property type="evidence" value="ECO:0007669"/>
    <property type="project" value="UniProtKB-KW"/>
</dbReference>
<dbReference type="GO" id="GO:0009252">
    <property type="term" value="P:peptidoglycan biosynthetic process"/>
    <property type="evidence" value="ECO:0007669"/>
    <property type="project" value="UniProtKB-UniRule"/>
</dbReference>
<evidence type="ECO:0000313" key="9">
    <source>
        <dbReference type="Proteomes" id="UP000178690"/>
    </source>
</evidence>
<feature type="active site" description="Proton donor/acceptor" evidence="7">
    <location>
        <position position="183"/>
    </location>
</feature>
<protein>
    <recommendedName>
        <fullName evidence="2 7">Glutamate racemase</fullName>
        <ecNumber evidence="2 7">5.1.1.3</ecNumber>
    </recommendedName>
</protein>
<evidence type="ECO:0000256" key="1">
    <source>
        <dbReference type="ARBA" id="ARBA00001602"/>
    </source>
</evidence>
<evidence type="ECO:0000256" key="7">
    <source>
        <dbReference type="HAMAP-Rule" id="MF_00258"/>
    </source>
</evidence>
<evidence type="ECO:0000256" key="4">
    <source>
        <dbReference type="ARBA" id="ARBA00022984"/>
    </source>
</evidence>
<evidence type="ECO:0000256" key="5">
    <source>
        <dbReference type="ARBA" id="ARBA00023235"/>
    </source>
</evidence>
<feature type="binding site" evidence="7">
    <location>
        <begin position="38"/>
        <end position="39"/>
    </location>
    <ligand>
        <name>substrate</name>
    </ligand>
</feature>
<proteinExistence type="inferred from homology"/>
<dbReference type="PROSITE" id="PS00924">
    <property type="entry name" value="ASP_GLU_RACEMASE_2"/>
    <property type="match status" value="1"/>
</dbReference>